<feature type="domain" description="Polymerase nucleotidyl transferase" evidence="1">
    <location>
        <begin position="13"/>
        <end position="84"/>
    </location>
</feature>
<dbReference type="Gene3D" id="3.30.460.10">
    <property type="entry name" value="Beta Polymerase, domain 2"/>
    <property type="match status" value="1"/>
</dbReference>
<dbReference type="InterPro" id="IPR043519">
    <property type="entry name" value="NT_sf"/>
</dbReference>
<evidence type="ECO:0000313" key="3">
    <source>
        <dbReference type="Proteomes" id="UP000053859"/>
    </source>
</evidence>
<dbReference type="EMBL" id="DF968274">
    <property type="protein sequence ID" value="GAP48758.1"/>
    <property type="molecule type" value="Genomic_DNA"/>
</dbReference>
<dbReference type="OrthoDB" id="5643411at2"/>
<keyword evidence="2" id="KW-0548">Nucleotidyltransferase</keyword>
<dbReference type="RefSeq" id="WP_078945350.1">
    <property type="nucleotide sequence ID" value="NZ_DF968274.1"/>
</dbReference>
<proteinExistence type="predicted"/>
<keyword evidence="3" id="KW-1185">Reference proteome</keyword>
<keyword evidence="2" id="KW-0808">Transferase</keyword>
<dbReference type="GO" id="GO:0016779">
    <property type="term" value="F:nucleotidyltransferase activity"/>
    <property type="evidence" value="ECO:0007669"/>
    <property type="project" value="UniProtKB-KW"/>
</dbReference>
<accession>A0A0K8PLX1</accession>
<sequence length="134" mass="14129">MTAQSGGHVLPALLEEVRSALGDELVGVYLYGSAVVGDFDEGVSDIDLVAAVADELDQEALDGLDTAHRRIWSAHPDFLDRIDIVYAPVAILSGRPGAAGRVSLLVTVSPGSPLHSTSVTQEWVLTCSSCGRRE</sequence>
<dbReference type="SUPFAM" id="SSF81301">
    <property type="entry name" value="Nucleotidyltransferase"/>
    <property type="match status" value="1"/>
</dbReference>
<evidence type="ECO:0000313" key="2">
    <source>
        <dbReference type="EMBL" id="GAP48758.1"/>
    </source>
</evidence>
<dbReference type="Pfam" id="PF01909">
    <property type="entry name" value="NTP_transf_2"/>
    <property type="match status" value="1"/>
</dbReference>
<name>A0A0K8PLX1_STRAJ</name>
<dbReference type="AlphaFoldDB" id="A0A0K8PLX1"/>
<protein>
    <submittedName>
        <fullName evidence="2">Putative Streptomycin 3''-adenylyltransferase</fullName>
    </submittedName>
</protein>
<dbReference type="PATRIC" id="fig|146537.3.peg.3811"/>
<dbReference type="Proteomes" id="UP000053859">
    <property type="component" value="Unassembled WGS sequence"/>
</dbReference>
<evidence type="ECO:0000259" key="1">
    <source>
        <dbReference type="Pfam" id="PF01909"/>
    </source>
</evidence>
<organism evidence="2 3">
    <name type="scientific">Streptomyces azureus</name>
    <dbReference type="NCBI Taxonomy" id="146537"/>
    <lineage>
        <taxon>Bacteria</taxon>
        <taxon>Bacillati</taxon>
        <taxon>Actinomycetota</taxon>
        <taxon>Actinomycetes</taxon>
        <taxon>Kitasatosporales</taxon>
        <taxon>Streptomycetaceae</taxon>
        <taxon>Streptomyces</taxon>
    </lineage>
</organism>
<dbReference type="InterPro" id="IPR002934">
    <property type="entry name" value="Polymerase_NTP_transf_dom"/>
</dbReference>
<reference evidence="2" key="1">
    <citation type="journal article" date="2015" name="Genome Announc.">
        <title>Draft Genome Sequence of Thiostrepton-Producing Streptomyces azureus ATCC 14921.</title>
        <authorList>
            <person name="Sakihara K."/>
            <person name="Maeda J."/>
            <person name="Tashiro K."/>
            <person name="Fujino Y."/>
            <person name="Kuhara S."/>
            <person name="Ohshima T."/>
            <person name="Ogata S."/>
            <person name="Doi K."/>
        </authorList>
    </citation>
    <scope>NUCLEOTIDE SEQUENCE [LARGE SCALE GENOMIC DNA]</scope>
    <source>
        <strain evidence="2">ATCC14921</strain>
    </source>
</reference>
<gene>
    <name evidence="2" type="ORF">SAZU_3594</name>
</gene>
<dbReference type="CDD" id="cd05403">
    <property type="entry name" value="NT_KNTase_like"/>
    <property type="match status" value="1"/>
</dbReference>